<protein>
    <recommendedName>
        <fullName evidence="4">DoxX family membrane protein</fullName>
    </recommendedName>
</protein>
<keyword evidence="3" id="KW-1185">Reference proteome</keyword>
<dbReference type="RefSeq" id="WP_135267182.1">
    <property type="nucleotide sequence ID" value="NZ_CP038436.1"/>
</dbReference>
<evidence type="ECO:0000313" key="2">
    <source>
        <dbReference type="EMBL" id="QBX55214.1"/>
    </source>
</evidence>
<feature type="transmembrane region" description="Helical" evidence="1">
    <location>
        <begin position="73"/>
        <end position="101"/>
    </location>
</feature>
<dbReference type="AlphaFoldDB" id="A0A4P7IDG9"/>
<accession>A0A4P7IDG9</accession>
<evidence type="ECO:0000313" key="3">
    <source>
        <dbReference type="Proteomes" id="UP000294853"/>
    </source>
</evidence>
<feature type="transmembrane region" description="Helical" evidence="1">
    <location>
        <begin position="33"/>
        <end position="52"/>
    </location>
</feature>
<reference evidence="2 3" key="1">
    <citation type="submission" date="2019-03" db="EMBL/GenBank/DDBJ databases">
        <title>Three New Species of Nocardioides, Nocardioides euryhalodurans sp. nov., Nocardioides seonyuensis sp. nov. and Nocardioides eburneoflavus sp. nov. Iolated from Soil.</title>
        <authorList>
            <person name="Roh S.G."/>
            <person name="Lee C."/>
            <person name="Kim M.-K."/>
            <person name="Kim S.B."/>
        </authorList>
    </citation>
    <scope>NUCLEOTIDE SEQUENCE [LARGE SCALE GENOMIC DNA]</scope>
    <source>
        <strain evidence="2 3">MMS17-SY207-3</strain>
    </source>
</reference>
<organism evidence="2 3">
    <name type="scientific">Nocardioides seonyuensis</name>
    <dbReference type="NCBI Taxonomy" id="2518371"/>
    <lineage>
        <taxon>Bacteria</taxon>
        <taxon>Bacillati</taxon>
        <taxon>Actinomycetota</taxon>
        <taxon>Actinomycetes</taxon>
        <taxon>Propionibacteriales</taxon>
        <taxon>Nocardioidaceae</taxon>
        <taxon>Nocardioides</taxon>
    </lineage>
</organism>
<proteinExistence type="predicted"/>
<dbReference type="OrthoDB" id="3788312at2"/>
<feature type="transmembrane region" description="Helical" evidence="1">
    <location>
        <begin position="121"/>
        <end position="142"/>
    </location>
</feature>
<keyword evidence="1" id="KW-0812">Transmembrane</keyword>
<name>A0A4P7IDG9_9ACTN</name>
<dbReference type="KEGG" id="nsn:EXE58_06955"/>
<keyword evidence="1" id="KW-0472">Membrane</keyword>
<sequence>MVQIMWLVLGGTALVAALRAGRSARALLVGRWAVGILFIVFGALVNAVWLAADHAYYGEFAEPSPFPFVRDTWASLVVPHLWLFIGLLIVCELLAGALILAGGRWAQAGLVALIAFHVGQLAFGGVLWVWAPLMILTLSLMLRAERRAGTARTAGARTSARAPVA</sequence>
<gene>
    <name evidence="2" type="ORF">EXE58_06955</name>
</gene>
<evidence type="ECO:0000256" key="1">
    <source>
        <dbReference type="SAM" id="Phobius"/>
    </source>
</evidence>
<dbReference type="Proteomes" id="UP000294853">
    <property type="component" value="Chromosome"/>
</dbReference>
<evidence type="ECO:0008006" key="4">
    <source>
        <dbReference type="Google" id="ProtNLM"/>
    </source>
</evidence>
<keyword evidence="1" id="KW-1133">Transmembrane helix</keyword>
<dbReference type="EMBL" id="CP038436">
    <property type="protein sequence ID" value="QBX55214.1"/>
    <property type="molecule type" value="Genomic_DNA"/>
</dbReference>